<feature type="region of interest" description="Disordered" evidence="1">
    <location>
        <begin position="1"/>
        <end position="34"/>
    </location>
</feature>
<reference evidence="2 3" key="1">
    <citation type="journal article" date="2019" name="Gigascience">
        <title>Whole-genome sequence of the oriental lung fluke Paragonimus westermani.</title>
        <authorList>
            <person name="Oey H."/>
            <person name="Zakrzewski M."/>
            <person name="Narain K."/>
            <person name="Devi K.R."/>
            <person name="Agatsuma T."/>
            <person name="Nawaratna S."/>
            <person name="Gobert G.N."/>
            <person name="Jones M.K."/>
            <person name="Ragan M.A."/>
            <person name="McManus D.P."/>
            <person name="Krause L."/>
        </authorList>
    </citation>
    <scope>NUCLEOTIDE SEQUENCE [LARGE SCALE GENOMIC DNA]</scope>
    <source>
        <strain evidence="2 3">IND2009</strain>
    </source>
</reference>
<sequence length="364" mass="41478">MGETSSAVEALKKEQPDEHVVPNRPKRHYRTTSNEDRRKIIQCARIGKDLVSVAKNLGINLKTCRAIAATDREVALKRGFAKRKFTDEYVKHLRFVLDENPYFTLMQLKTRMEADMPENTISISSIDRLLDGYCYSRKKLATPPEDQDLSGVQGDQAEYVHWLEGDGVSKLKIYISETNLNIWCSKSFGKSKVQVPCVRAHPSSRGANLDVVVGTSVGGIIEYECYPRFTTGQFVEFLEKCSRKIYLERPGVEVVFIFANTPIHKRASEAKLREGHAFKYLSPCSQFFDPIEEVFRQFNAAIKTWLSDNNTLISSAPDGCTMKDHRYKVLRYLYDITLQNASPLNDVDFDPHFLTFIDSVLNPV</sequence>
<dbReference type="Proteomes" id="UP000324629">
    <property type="component" value="Unassembled WGS sequence"/>
</dbReference>
<dbReference type="InterPro" id="IPR009057">
    <property type="entry name" value="Homeodomain-like_sf"/>
</dbReference>
<evidence type="ECO:0000256" key="1">
    <source>
        <dbReference type="SAM" id="MobiDB-lite"/>
    </source>
</evidence>
<evidence type="ECO:0000313" key="3">
    <source>
        <dbReference type="Proteomes" id="UP000324629"/>
    </source>
</evidence>
<evidence type="ECO:0000313" key="2">
    <source>
        <dbReference type="EMBL" id="KAA3676627.1"/>
    </source>
</evidence>
<organism evidence="2 3">
    <name type="scientific">Paragonimus westermani</name>
    <dbReference type="NCBI Taxonomy" id="34504"/>
    <lineage>
        <taxon>Eukaryota</taxon>
        <taxon>Metazoa</taxon>
        <taxon>Spiralia</taxon>
        <taxon>Lophotrochozoa</taxon>
        <taxon>Platyhelminthes</taxon>
        <taxon>Trematoda</taxon>
        <taxon>Digenea</taxon>
        <taxon>Plagiorchiida</taxon>
        <taxon>Troglotremata</taxon>
        <taxon>Troglotrematidae</taxon>
        <taxon>Paragonimus</taxon>
    </lineage>
</organism>
<dbReference type="InterPro" id="IPR036397">
    <property type="entry name" value="RNaseH_sf"/>
</dbReference>
<protein>
    <recommendedName>
        <fullName evidence="4">Tc1-like transposase DDE domain-containing protein</fullName>
    </recommendedName>
</protein>
<dbReference type="GO" id="GO:0003676">
    <property type="term" value="F:nucleic acid binding"/>
    <property type="evidence" value="ECO:0007669"/>
    <property type="project" value="InterPro"/>
</dbReference>
<comment type="caution">
    <text evidence="2">The sequence shown here is derived from an EMBL/GenBank/DDBJ whole genome shotgun (WGS) entry which is preliminary data.</text>
</comment>
<dbReference type="SUPFAM" id="SSF46689">
    <property type="entry name" value="Homeodomain-like"/>
    <property type="match status" value="1"/>
</dbReference>
<accession>A0A5J4NLX7</accession>
<keyword evidence="3" id="KW-1185">Reference proteome</keyword>
<name>A0A5J4NLX7_9TREM</name>
<dbReference type="AlphaFoldDB" id="A0A5J4NLX7"/>
<dbReference type="Gene3D" id="3.30.420.10">
    <property type="entry name" value="Ribonuclease H-like superfamily/Ribonuclease H"/>
    <property type="match status" value="1"/>
</dbReference>
<evidence type="ECO:0008006" key="4">
    <source>
        <dbReference type="Google" id="ProtNLM"/>
    </source>
</evidence>
<dbReference type="EMBL" id="QNGE01001889">
    <property type="protein sequence ID" value="KAA3676627.1"/>
    <property type="molecule type" value="Genomic_DNA"/>
</dbReference>
<proteinExistence type="predicted"/>
<gene>
    <name evidence="2" type="ORF">DEA37_0009914</name>
</gene>
<feature type="compositionally biased region" description="Basic and acidic residues" evidence="1">
    <location>
        <begin position="10"/>
        <end position="21"/>
    </location>
</feature>